<dbReference type="PANTHER" id="PTHR35807">
    <property type="entry name" value="TRANSCRIPTIONAL REGULATOR REDD-RELATED"/>
    <property type="match status" value="1"/>
</dbReference>
<proteinExistence type="predicted"/>
<name>A0A1G8S695_9RHOB</name>
<gene>
    <name evidence="1" type="ORF">SAMN04487993_102316</name>
</gene>
<dbReference type="AlphaFoldDB" id="A0A1G8S695"/>
<dbReference type="Gene3D" id="1.25.40.10">
    <property type="entry name" value="Tetratricopeptide repeat domain"/>
    <property type="match status" value="1"/>
</dbReference>
<dbReference type="InterPro" id="IPR016032">
    <property type="entry name" value="Sig_transdc_resp-reg_C-effctor"/>
</dbReference>
<organism evidence="1 2">
    <name type="scientific">Salipiger marinus</name>
    <dbReference type="NCBI Taxonomy" id="555512"/>
    <lineage>
        <taxon>Bacteria</taxon>
        <taxon>Pseudomonadati</taxon>
        <taxon>Pseudomonadota</taxon>
        <taxon>Alphaproteobacteria</taxon>
        <taxon>Rhodobacterales</taxon>
        <taxon>Roseobacteraceae</taxon>
        <taxon>Salipiger</taxon>
    </lineage>
</organism>
<dbReference type="SUPFAM" id="SSF46894">
    <property type="entry name" value="C-terminal effector domain of the bipartite response regulators"/>
    <property type="match status" value="1"/>
</dbReference>
<accession>A0A1G8S695</accession>
<dbReference type="GO" id="GO:0006355">
    <property type="term" value="P:regulation of DNA-templated transcription"/>
    <property type="evidence" value="ECO:0007669"/>
    <property type="project" value="InterPro"/>
</dbReference>
<evidence type="ECO:0000313" key="2">
    <source>
        <dbReference type="Proteomes" id="UP000199093"/>
    </source>
</evidence>
<evidence type="ECO:0008006" key="3">
    <source>
        <dbReference type="Google" id="ProtNLM"/>
    </source>
</evidence>
<keyword evidence="2" id="KW-1185">Reference proteome</keyword>
<dbReference type="InterPro" id="IPR036388">
    <property type="entry name" value="WH-like_DNA-bd_sf"/>
</dbReference>
<evidence type="ECO:0000313" key="1">
    <source>
        <dbReference type="EMBL" id="SDJ24749.1"/>
    </source>
</evidence>
<dbReference type="Gene3D" id="1.10.10.10">
    <property type="entry name" value="Winged helix-like DNA-binding domain superfamily/Winged helix DNA-binding domain"/>
    <property type="match status" value="1"/>
</dbReference>
<dbReference type="EMBL" id="FNEJ01000023">
    <property type="protein sequence ID" value="SDJ24749.1"/>
    <property type="molecule type" value="Genomic_DNA"/>
</dbReference>
<dbReference type="STRING" id="555512.SAMN04487993_102316"/>
<dbReference type="Proteomes" id="UP000199093">
    <property type="component" value="Unassembled WGS sequence"/>
</dbReference>
<sequence length="533" mass="59141">MTTDGQLLRVEMIGPLRVTGPDCVDITPQGAKNQGVLALLMLSPGMRRPRRWVEDKLWSSFAPEQASANLRQALSKLRRSLGPWEDVLGADRSSVWLDPARLHVDVLENEFRIEDGFDLLEGLDVRDPEFEDWLRSERSRFADRVGAARPALPGGLLIRCRTSLNGTGLPEVLGDILANRIGENIAEQVRAWRQSGRHVDAGAEDRGDLEITCDLMDSDGRLHVFAKVVHLPSARILYSKLQPIVSAETILGSDDAICAMIFEAADRTLGRLPLAIENARPEARATALARLALYRMFTFQPDALREADSLLLQAHEVDRNGIYIAWRSLIRTIQMIELLEPDLAALYEETQMLNHKALEQGADNALVQALVSQVRVMAMGDAAGGLELAERSVDRNPAGGFGWLSLAVARMLAGDHRQALDMSRHARSIARHSPFRHWWDLYHCIVSVACNEPHMAIEAGEAAARAAPSFRPAHRHLLALYALDGQLEKARAVAERLARIEPGFSLDRLVNDDAYPVRTLRSKGLLEPIRALL</sequence>
<dbReference type="InterPro" id="IPR011990">
    <property type="entry name" value="TPR-like_helical_dom_sf"/>
</dbReference>
<dbReference type="GO" id="GO:0003677">
    <property type="term" value="F:DNA binding"/>
    <property type="evidence" value="ECO:0007669"/>
    <property type="project" value="InterPro"/>
</dbReference>
<protein>
    <recommendedName>
        <fullName evidence="3">DNA-binding transcriptional activator of the SARP family</fullName>
    </recommendedName>
</protein>
<dbReference type="InterPro" id="IPR051677">
    <property type="entry name" value="AfsR-DnrI-RedD_regulator"/>
</dbReference>
<reference evidence="1 2" key="1">
    <citation type="submission" date="2016-10" db="EMBL/GenBank/DDBJ databases">
        <authorList>
            <person name="de Groot N.N."/>
        </authorList>
    </citation>
    <scope>NUCLEOTIDE SEQUENCE [LARGE SCALE GENOMIC DNA]</scope>
    <source>
        <strain evidence="1 2">DSM 26424</strain>
    </source>
</reference>
<dbReference type="RefSeq" id="WP_230797623.1">
    <property type="nucleotide sequence ID" value="NZ_FNEJ01000023.1"/>
</dbReference>
<dbReference type="SUPFAM" id="SSF48452">
    <property type="entry name" value="TPR-like"/>
    <property type="match status" value="1"/>
</dbReference>